<evidence type="ECO:0000313" key="4">
    <source>
        <dbReference type="Proteomes" id="UP000078348"/>
    </source>
</evidence>
<dbReference type="EMBL" id="LXWW01000129">
    <property type="protein sequence ID" value="OAO15612.1"/>
    <property type="molecule type" value="Genomic_DNA"/>
</dbReference>
<dbReference type="Proteomes" id="UP000078348">
    <property type="component" value="Unassembled WGS sequence"/>
</dbReference>
<sequence>MLSSRVPGGYPQSNNSDYSLDMMEQRPYAPQGNYTRFYMNSTSDVSGSQNHIFSHPSSVSNSPHAFPDPQYYKPSHSRSSSLSNDFFSDCDSNPQYCTPISEDADADAYPAPYVQHRLSQLQPLSTSTTSTTAERSCFPPDAVSTCYPEEFAPGRFRNRAFSQTVRLGDLLPPSPTHSTLPRRRVQSAVDALAFAYPGSLHRMGSAYESGIPAGSGMNSNALGNGMNSNALGSGMNSNALSGGLSSSMSGGLSSSMSGGRYAGQTAREDALYHAGSLSSHGRVYDLVQSSEHLSSASDFSLVEKDSVLSPELLAMLESPFYSALWYGPEGGEAAAWERAKEDADAQLEECIRQCIQLKKNCLVNRCRVQFLQLLTRFGSFVQVWVEFARMEMESGYYAQAEFILTTALLFHRHNLTILGKLIKVEEKLQSRAGLDRVFQTLKEVPTQKALQLVVATAQSLAVIGGDCSEIDAMLEVVLTGDEAQPGWLYNDIVQYFFSVCDFAALFSLLSLILRRLPKHGPLWCVALLIADHYAVTEWNRDALLPCSASALYDSFTLSAHRALTSDVLWKLYVVRLQRATRLVTILREMVKRPWLSSVPQDRMLEGVHRLLVQAVADTEACLRYCPANQRWRVFASLGRVQAILGFRGMARACLRRSLALCPKKNQHSVYFQFAKVEFFNFHPAQAFYLLYKSTPIFVNEWKLQLQAAICLIYENRFNEALTLCSDVLQIQIGAGRFWAVLIHFVHEFVGGDEAMRFFRCSLHHVAKCGEVWCEGARIFMDPQSRYFNLKNAATALNYSSFFTPQYGDTYIEALRLLLLLSDEFLMFHGCSSVPRLANLLLSNPVILPFIHRSSFFMPNYGPLWFRARDAFVYSTKEVLLRSVVLSAIGIASNAEAYYDAMCRKSGVREDGAATSYRFSFAYSFAPDNDTVNYYTCSNLIQRVKTLYTSLPVDN</sequence>
<evidence type="ECO:0000256" key="2">
    <source>
        <dbReference type="SAM" id="MobiDB-lite"/>
    </source>
</evidence>
<feature type="compositionally biased region" description="Polar residues" evidence="2">
    <location>
        <begin position="48"/>
        <end position="63"/>
    </location>
</feature>
<organism evidence="3 4">
    <name type="scientific">Blastocystis sp. subtype 1 (strain ATCC 50177 / NandII)</name>
    <dbReference type="NCBI Taxonomy" id="478820"/>
    <lineage>
        <taxon>Eukaryota</taxon>
        <taxon>Sar</taxon>
        <taxon>Stramenopiles</taxon>
        <taxon>Bigyra</taxon>
        <taxon>Opalozoa</taxon>
        <taxon>Opalinata</taxon>
        <taxon>Blastocystidae</taxon>
        <taxon>Blastocystis</taxon>
    </lineage>
</organism>
<accession>A0A196SHH0</accession>
<proteinExistence type="predicted"/>
<name>A0A196SHH0_BLAHN</name>
<gene>
    <name evidence="3" type="ORF">AV274_2686</name>
</gene>
<protein>
    <submittedName>
        <fullName evidence="3">Uncharacterized protein</fullName>
    </submittedName>
</protein>
<reference evidence="3 4" key="1">
    <citation type="submission" date="2016-05" db="EMBL/GenBank/DDBJ databases">
        <title>Nuclear genome of Blastocystis sp. subtype 1 NandII.</title>
        <authorList>
            <person name="Gentekaki E."/>
            <person name="Curtis B."/>
            <person name="Stairs C."/>
            <person name="Eme L."/>
            <person name="Herman E."/>
            <person name="Klimes V."/>
            <person name="Arias M.C."/>
            <person name="Elias M."/>
            <person name="Hilliou F."/>
            <person name="Klute M."/>
            <person name="Malik S.-B."/>
            <person name="Pightling A."/>
            <person name="Rachubinski R."/>
            <person name="Salas D."/>
            <person name="Schlacht A."/>
            <person name="Suga H."/>
            <person name="Archibald J."/>
            <person name="Ball S.G."/>
            <person name="Clark G."/>
            <person name="Dacks J."/>
            <person name="Van Der Giezen M."/>
            <person name="Tsaousis A."/>
            <person name="Roger A."/>
        </authorList>
    </citation>
    <scope>NUCLEOTIDE SEQUENCE [LARGE SCALE GENOMIC DNA]</scope>
    <source>
        <strain evidence="4">ATCC 50177 / NandII</strain>
    </source>
</reference>
<keyword evidence="4" id="KW-1185">Reference proteome</keyword>
<evidence type="ECO:0000256" key="1">
    <source>
        <dbReference type="SAM" id="Coils"/>
    </source>
</evidence>
<evidence type="ECO:0000313" key="3">
    <source>
        <dbReference type="EMBL" id="OAO15612.1"/>
    </source>
</evidence>
<dbReference type="AlphaFoldDB" id="A0A196SHH0"/>
<dbReference type="STRING" id="478820.A0A196SHH0"/>
<keyword evidence="1" id="KW-0175">Coiled coil</keyword>
<comment type="caution">
    <text evidence="3">The sequence shown here is derived from an EMBL/GenBank/DDBJ whole genome shotgun (WGS) entry which is preliminary data.</text>
</comment>
<dbReference type="InterPro" id="IPR011990">
    <property type="entry name" value="TPR-like_helical_dom_sf"/>
</dbReference>
<dbReference type="OrthoDB" id="440128at2759"/>
<dbReference type="SUPFAM" id="SSF48452">
    <property type="entry name" value="TPR-like"/>
    <property type="match status" value="1"/>
</dbReference>
<feature type="coiled-coil region" evidence="1">
    <location>
        <begin position="333"/>
        <end position="360"/>
    </location>
</feature>
<feature type="region of interest" description="Disordered" evidence="2">
    <location>
        <begin position="48"/>
        <end position="78"/>
    </location>
</feature>